<dbReference type="AlphaFoldDB" id="A0A7K9I198"/>
<organism evidence="3 4">
    <name type="scientific">Bucco capensis</name>
    <name type="common">collared puffbird</name>
    <dbReference type="NCBI Taxonomy" id="135168"/>
    <lineage>
        <taxon>Eukaryota</taxon>
        <taxon>Metazoa</taxon>
        <taxon>Chordata</taxon>
        <taxon>Craniata</taxon>
        <taxon>Vertebrata</taxon>
        <taxon>Euteleostomi</taxon>
        <taxon>Archelosauria</taxon>
        <taxon>Archosauria</taxon>
        <taxon>Dinosauria</taxon>
        <taxon>Saurischia</taxon>
        <taxon>Theropoda</taxon>
        <taxon>Coelurosauria</taxon>
        <taxon>Aves</taxon>
        <taxon>Neognathae</taxon>
        <taxon>Neoaves</taxon>
        <taxon>Telluraves</taxon>
        <taxon>Coraciimorphae</taxon>
        <taxon>Piciformes</taxon>
        <taxon>Bucconidae</taxon>
        <taxon>Bucco</taxon>
    </lineage>
</organism>
<keyword evidence="2" id="KW-0175">Coiled coil</keyword>
<comment type="similarity">
    <text evidence="1">Belongs to the UPF0449 family.</text>
</comment>
<dbReference type="PANTHER" id="PTHR34766:SF1">
    <property type="entry name" value="UPF0449 PROTEIN C19ORF25"/>
    <property type="match status" value="1"/>
</dbReference>
<dbReference type="Pfam" id="PF15136">
    <property type="entry name" value="UPF0449"/>
    <property type="match status" value="1"/>
</dbReference>
<name>A0A7K9I198_9PICI</name>
<evidence type="ECO:0000313" key="3">
    <source>
        <dbReference type="EMBL" id="NXH18985.1"/>
    </source>
</evidence>
<feature type="non-terminal residue" evidence="3">
    <location>
        <position position="108"/>
    </location>
</feature>
<proteinExistence type="inferred from homology"/>
<gene>
    <name evidence="3" type="ORF">BUCCAP_R04938</name>
</gene>
<dbReference type="InterPro" id="IPR028227">
    <property type="entry name" value="UPF0449"/>
</dbReference>
<dbReference type="OrthoDB" id="6129359at2759"/>
<dbReference type="EMBL" id="VWZO01016116">
    <property type="protein sequence ID" value="NXH18985.1"/>
    <property type="molecule type" value="Genomic_DNA"/>
</dbReference>
<dbReference type="Proteomes" id="UP000534107">
    <property type="component" value="Unassembled WGS sequence"/>
</dbReference>
<sequence>MSSKAKRVLPSRPEPPRVEQIVADVQGSQPRDPVFVLPSEPQQELDSSPGSCSCAEEDGEQLYRQSRSYVEMNQRLQESREQLREQREELERAGAALELSIAEMRQKA</sequence>
<dbReference type="PANTHER" id="PTHR34766">
    <property type="entry name" value="UPF0449 PROTEIN C19ORF25"/>
    <property type="match status" value="1"/>
</dbReference>
<comment type="caution">
    <text evidence="3">The sequence shown here is derived from an EMBL/GenBank/DDBJ whole genome shotgun (WGS) entry which is preliminary data.</text>
</comment>
<feature type="non-terminal residue" evidence="3">
    <location>
        <position position="1"/>
    </location>
</feature>
<evidence type="ECO:0000256" key="1">
    <source>
        <dbReference type="ARBA" id="ARBA00006137"/>
    </source>
</evidence>
<reference evidence="3 4" key="1">
    <citation type="submission" date="2019-09" db="EMBL/GenBank/DDBJ databases">
        <title>Bird 10,000 Genomes (B10K) Project - Family phase.</title>
        <authorList>
            <person name="Zhang G."/>
        </authorList>
    </citation>
    <scope>NUCLEOTIDE SEQUENCE [LARGE SCALE GENOMIC DNA]</scope>
    <source>
        <strain evidence="3">B10K-DU-001-16</strain>
        <tissue evidence="3">Muscle</tissue>
    </source>
</reference>
<keyword evidence="4" id="KW-1185">Reference proteome</keyword>
<accession>A0A7K9I198</accession>
<evidence type="ECO:0000256" key="2">
    <source>
        <dbReference type="SAM" id="Coils"/>
    </source>
</evidence>
<evidence type="ECO:0000313" key="4">
    <source>
        <dbReference type="Proteomes" id="UP000534107"/>
    </source>
</evidence>
<protein>
    <submittedName>
        <fullName evidence="3">CS025 protein</fullName>
    </submittedName>
</protein>
<feature type="coiled-coil region" evidence="2">
    <location>
        <begin position="66"/>
        <end position="107"/>
    </location>
</feature>